<keyword evidence="2" id="KW-1185">Reference proteome</keyword>
<name>A0AAW9PST8_9CYAN</name>
<protein>
    <submittedName>
        <fullName evidence="1">Uncharacterized protein</fullName>
    </submittedName>
</protein>
<proteinExistence type="predicted"/>
<dbReference type="AlphaFoldDB" id="A0AAW9PST8"/>
<dbReference type="Proteomes" id="UP001333818">
    <property type="component" value="Unassembled WGS sequence"/>
</dbReference>
<dbReference type="EMBL" id="JAZBJZ010000002">
    <property type="protein sequence ID" value="MEE3715256.1"/>
    <property type="molecule type" value="Genomic_DNA"/>
</dbReference>
<organism evidence="1 2">
    <name type="scientific">Tumidithrix elongata BACA0141</name>
    <dbReference type="NCBI Taxonomy" id="2716417"/>
    <lineage>
        <taxon>Bacteria</taxon>
        <taxon>Bacillati</taxon>
        <taxon>Cyanobacteriota</taxon>
        <taxon>Cyanophyceae</taxon>
        <taxon>Pseudanabaenales</taxon>
        <taxon>Pseudanabaenaceae</taxon>
        <taxon>Tumidithrix</taxon>
        <taxon>Tumidithrix elongata</taxon>
    </lineage>
</organism>
<comment type="caution">
    <text evidence="1">The sequence shown here is derived from an EMBL/GenBank/DDBJ whole genome shotgun (WGS) entry which is preliminary data.</text>
</comment>
<evidence type="ECO:0000313" key="2">
    <source>
        <dbReference type="Proteomes" id="UP001333818"/>
    </source>
</evidence>
<reference evidence="1" key="1">
    <citation type="submission" date="2024-01" db="EMBL/GenBank/DDBJ databases">
        <title>Bank of Algae and Cyanobacteria of the Azores (BACA) strain genomes.</title>
        <authorList>
            <person name="Luz R."/>
            <person name="Cordeiro R."/>
            <person name="Fonseca A."/>
            <person name="Goncalves V."/>
        </authorList>
    </citation>
    <scope>NUCLEOTIDE SEQUENCE</scope>
    <source>
        <strain evidence="1">BACA0141</strain>
    </source>
</reference>
<sequence>MISNQPILMFDAIVVALTDLALGLFRQPQHKPNIALNLRLPKSKKQCPKKL</sequence>
<gene>
    <name evidence="1" type="ORF">V2H45_00695</name>
</gene>
<evidence type="ECO:0000313" key="1">
    <source>
        <dbReference type="EMBL" id="MEE3715256.1"/>
    </source>
</evidence>
<accession>A0AAW9PST8</accession>
<dbReference type="RefSeq" id="WP_330481677.1">
    <property type="nucleotide sequence ID" value="NZ_JAZBJZ010000002.1"/>
</dbReference>